<protein>
    <submittedName>
        <fullName evidence="2">Uncharacterized protein</fullName>
    </submittedName>
</protein>
<proteinExistence type="predicted"/>
<feature type="compositionally biased region" description="Basic residues" evidence="1">
    <location>
        <begin position="102"/>
        <end position="111"/>
    </location>
</feature>
<evidence type="ECO:0000313" key="3">
    <source>
        <dbReference type="Proteomes" id="UP000238823"/>
    </source>
</evidence>
<accession>A0A2S9YCB9</accession>
<organism evidence="2 3">
    <name type="scientific">Enhygromyxa salina</name>
    <dbReference type="NCBI Taxonomy" id="215803"/>
    <lineage>
        <taxon>Bacteria</taxon>
        <taxon>Pseudomonadati</taxon>
        <taxon>Myxococcota</taxon>
        <taxon>Polyangia</taxon>
        <taxon>Nannocystales</taxon>
        <taxon>Nannocystaceae</taxon>
        <taxon>Enhygromyxa</taxon>
    </lineage>
</organism>
<dbReference type="EMBL" id="PVNL01000111">
    <property type="protein sequence ID" value="PRQ02641.1"/>
    <property type="molecule type" value="Genomic_DNA"/>
</dbReference>
<dbReference type="AlphaFoldDB" id="A0A2S9YCB9"/>
<reference evidence="2 3" key="1">
    <citation type="submission" date="2018-03" db="EMBL/GenBank/DDBJ databases">
        <title>Draft Genome Sequences of the Obligatory Marine Myxobacteria Enhygromyxa salina SWB007.</title>
        <authorList>
            <person name="Poehlein A."/>
            <person name="Moghaddam J.A."/>
            <person name="Harms H."/>
            <person name="Alanjari M."/>
            <person name="Koenig G.M."/>
            <person name="Daniel R."/>
            <person name="Schaeberle T.F."/>
        </authorList>
    </citation>
    <scope>NUCLEOTIDE SEQUENCE [LARGE SCALE GENOMIC DNA]</scope>
    <source>
        <strain evidence="2 3">SWB007</strain>
    </source>
</reference>
<sequence length="219" mass="24923">MHSPSDSTLLIGRLEQRRGGDGHGCDRVLVDDCCPAAENGARRSSCVFRRRSPTAHLSKLNECRGTRPSGRGFRTRSWPSTRLSTARFGQGSSRFPHEQRSSGRRNRPRRRRLWLASDAQDPSGISVVEIRRGRKNAAILEANRKCTASNIDGFDVRALRPPQMCELPSLHGFVRLDCVRRSNARDVLAPLIVFAEPPRSMKHELYFRRKLLTRKRARR</sequence>
<comment type="caution">
    <text evidence="2">The sequence shown here is derived from an EMBL/GenBank/DDBJ whole genome shotgun (WGS) entry which is preliminary data.</text>
</comment>
<feature type="region of interest" description="Disordered" evidence="1">
    <location>
        <begin position="60"/>
        <end position="111"/>
    </location>
</feature>
<name>A0A2S9YCB9_9BACT</name>
<gene>
    <name evidence="2" type="ORF">ENSA7_54700</name>
</gene>
<dbReference type="Proteomes" id="UP000238823">
    <property type="component" value="Unassembled WGS sequence"/>
</dbReference>
<evidence type="ECO:0000313" key="2">
    <source>
        <dbReference type="EMBL" id="PRQ02641.1"/>
    </source>
</evidence>
<evidence type="ECO:0000256" key="1">
    <source>
        <dbReference type="SAM" id="MobiDB-lite"/>
    </source>
</evidence>